<gene>
    <name evidence="2" type="ORF">M513_03170</name>
</gene>
<name>A0A085MFQ0_9BILA</name>
<accession>A0A085MFQ0</accession>
<reference evidence="2 3" key="1">
    <citation type="journal article" date="2014" name="Nat. Genet.">
        <title>Genome and transcriptome of the porcine whipworm Trichuris suis.</title>
        <authorList>
            <person name="Jex A.R."/>
            <person name="Nejsum P."/>
            <person name="Schwarz E.M."/>
            <person name="Hu L."/>
            <person name="Young N.D."/>
            <person name="Hall R.S."/>
            <person name="Korhonen P.K."/>
            <person name="Liao S."/>
            <person name="Thamsborg S."/>
            <person name="Xia J."/>
            <person name="Xu P."/>
            <person name="Wang S."/>
            <person name="Scheerlinck J.P."/>
            <person name="Hofmann A."/>
            <person name="Sternberg P.W."/>
            <person name="Wang J."/>
            <person name="Gasser R.B."/>
        </authorList>
    </citation>
    <scope>NUCLEOTIDE SEQUENCE [LARGE SCALE GENOMIC DNA]</scope>
    <source>
        <strain evidence="2">DCEP-RM93M</strain>
    </source>
</reference>
<sequence length="333" mass="37972">MSSPVVPIRKSYDRVSIPSLDAICNPIIIGFLHAKISNRFKKSEWTEKYAVIGRRSLILYPDMNCIGKQKGAKLFELVKVERQELKIKQKFVHSKELSIGRKRSKVDNVITLVKLRLPDEDIAKKCAAAMNYQADQAKEAKRRIEEQLANELEFPYVRNSLTLKNLRTRLMHMERELVWTARRTGTIAKNHVVNAVSFTVRLLNIGSMKRNYNGQKSIVVTRFSQEKNGSVHMGDKVSHVMGTIKAFQKEREREIAHQTCSQTAQPQDVPSGEEDDPMSSTYESENEDESCSSTSSSSSVTYYDCVSTISTIEQEESWWTKFKAFCFSGLSLN</sequence>
<evidence type="ECO:0000313" key="3">
    <source>
        <dbReference type="Proteomes" id="UP000030764"/>
    </source>
</evidence>
<organism evidence="2 3">
    <name type="scientific">Trichuris suis</name>
    <name type="common">pig whipworm</name>
    <dbReference type="NCBI Taxonomy" id="68888"/>
    <lineage>
        <taxon>Eukaryota</taxon>
        <taxon>Metazoa</taxon>
        <taxon>Ecdysozoa</taxon>
        <taxon>Nematoda</taxon>
        <taxon>Enoplea</taxon>
        <taxon>Dorylaimia</taxon>
        <taxon>Trichinellida</taxon>
        <taxon>Trichuridae</taxon>
        <taxon>Trichuris</taxon>
    </lineage>
</organism>
<feature type="region of interest" description="Disordered" evidence="1">
    <location>
        <begin position="255"/>
        <end position="299"/>
    </location>
</feature>
<dbReference type="Proteomes" id="UP000030764">
    <property type="component" value="Unassembled WGS sequence"/>
</dbReference>
<evidence type="ECO:0000256" key="1">
    <source>
        <dbReference type="SAM" id="MobiDB-lite"/>
    </source>
</evidence>
<protein>
    <submittedName>
        <fullName evidence="2">Uncharacterized protein</fullName>
    </submittedName>
</protein>
<feature type="compositionally biased region" description="Polar residues" evidence="1">
    <location>
        <begin position="258"/>
        <end position="268"/>
    </location>
</feature>
<evidence type="ECO:0000313" key="2">
    <source>
        <dbReference type="EMBL" id="KFD56046.1"/>
    </source>
</evidence>
<dbReference type="AlphaFoldDB" id="A0A085MFQ0"/>
<keyword evidence="3" id="KW-1185">Reference proteome</keyword>
<dbReference type="EMBL" id="KL363196">
    <property type="protein sequence ID" value="KFD56046.1"/>
    <property type="molecule type" value="Genomic_DNA"/>
</dbReference>
<proteinExistence type="predicted"/>